<name>A0ABS3Q2M8_9GAMM</name>
<dbReference type="PIRSF" id="PIRSF001220">
    <property type="entry name" value="L-ASNase_gatD"/>
    <property type="match status" value="1"/>
</dbReference>
<dbReference type="PANTHER" id="PTHR11707">
    <property type="entry name" value="L-ASPARAGINASE"/>
    <property type="match status" value="1"/>
</dbReference>
<protein>
    <submittedName>
        <fullName evidence="2">Asparaginase</fullName>
    </submittedName>
</protein>
<dbReference type="Proteomes" id="UP000664835">
    <property type="component" value="Unassembled WGS sequence"/>
</dbReference>
<evidence type="ECO:0000259" key="1">
    <source>
        <dbReference type="Pfam" id="PF00710"/>
    </source>
</evidence>
<dbReference type="PROSITE" id="PS51732">
    <property type="entry name" value="ASN_GLN_ASE_3"/>
    <property type="match status" value="1"/>
</dbReference>
<evidence type="ECO:0000313" key="2">
    <source>
        <dbReference type="EMBL" id="MBO1926591.1"/>
    </source>
</evidence>
<comment type="caution">
    <text evidence="2">The sequence shown here is derived from an EMBL/GenBank/DDBJ whole genome shotgun (WGS) entry which is preliminary data.</text>
</comment>
<feature type="domain" description="L-asparaginase N-terminal" evidence="1">
    <location>
        <begin position="9"/>
        <end position="177"/>
    </location>
</feature>
<dbReference type="PIRSF" id="PIRSF500176">
    <property type="entry name" value="L_ASNase"/>
    <property type="match status" value="1"/>
</dbReference>
<evidence type="ECO:0000313" key="3">
    <source>
        <dbReference type="Proteomes" id="UP000664835"/>
    </source>
</evidence>
<dbReference type="SUPFAM" id="SSF53774">
    <property type="entry name" value="Glutaminase/Asparaginase"/>
    <property type="match status" value="1"/>
</dbReference>
<reference evidence="2 3" key="1">
    <citation type="submission" date="2021-03" db="EMBL/GenBank/DDBJ databases">
        <title>Thiomicrorhabdus sp.nov.,novel sulfur-oxidizing bacteria isolated from coastal sediment.</title>
        <authorList>
            <person name="Liu X."/>
        </authorList>
    </citation>
    <scope>NUCLEOTIDE SEQUENCE [LARGE SCALE GENOMIC DNA]</scope>
    <source>
        <strain evidence="2 3">6S2-11</strain>
    </source>
</reference>
<dbReference type="InterPro" id="IPR037152">
    <property type="entry name" value="L-asparaginase_N_sf"/>
</dbReference>
<dbReference type="Pfam" id="PF00710">
    <property type="entry name" value="Asparaginase"/>
    <property type="match status" value="1"/>
</dbReference>
<dbReference type="PRINTS" id="PR00139">
    <property type="entry name" value="ASNGLNASE"/>
</dbReference>
<gene>
    <name evidence="2" type="ORF">J3998_03295</name>
</gene>
<dbReference type="InterPro" id="IPR027474">
    <property type="entry name" value="L-asparaginase_N"/>
</dbReference>
<organism evidence="2 3">
    <name type="scientific">Thiomicrorhabdus marina</name>
    <dbReference type="NCBI Taxonomy" id="2818442"/>
    <lineage>
        <taxon>Bacteria</taxon>
        <taxon>Pseudomonadati</taxon>
        <taxon>Pseudomonadota</taxon>
        <taxon>Gammaproteobacteria</taxon>
        <taxon>Thiotrichales</taxon>
        <taxon>Piscirickettsiaceae</taxon>
        <taxon>Thiomicrorhabdus</taxon>
    </lineage>
</organism>
<sequence>MLKLLSDQRVDIVITGGTLDKDYHPLQGELVFPTKDQPSHVEAILREANVGAVNDQSGKFTLHNLMQIDSLEMKAAQRKQIAEAILQCTSQHIVITHGTDTMVKTAKKLIQWIDDKKEFTALTDKTIVLTGAMRPFALGDSDASFNLGAALIAAQTLPAGVYICMNGNVHRGNEVIKDYQQGIFVCA</sequence>
<dbReference type="RefSeq" id="WP_208147908.1">
    <property type="nucleotide sequence ID" value="NZ_JAGETV010000004.1"/>
</dbReference>
<dbReference type="InterPro" id="IPR036152">
    <property type="entry name" value="Asp/glu_Ase-like_sf"/>
</dbReference>
<proteinExistence type="predicted"/>
<dbReference type="EMBL" id="JAGETV010000004">
    <property type="protein sequence ID" value="MBO1926591.1"/>
    <property type="molecule type" value="Genomic_DNA"/>
</dbReference>
<accession>A0ABS3Q2M8</accession>
<dbReference type="InterPro" id="IPR006034">
    <property type="entry name" value="Asparaginase/glutaminase-like"/>
</dbReference>
<dbReference type="PANTHER" id="PTHR11707:SF28">
    <property type="entry name" value="60 KDA LYSOPHOSPHOLIPASE"/>
    <property type="match status" value="1"/>
</dbReference>
<keyword evidence="3" id="KW-1185">Reference proteome</keyword>
<dbReference type="Gene3D" id="3.40.50.1170">
    <property type="entry name" value="L-asparaginase, N-terminal domain"/>
    <property type="match status" value="1"/>
</dbReference>